<evidence type="ECO:0000256" key="1">
    <source>
        <dbReference type="ARBA" id="ARBA00023015"/>
    </source>
</evidence>
<protein>
    <submittedName>
        <fullName evidence="6">Crp/Fnr family transcriptional regulator</fullName>
    </submittedName>
</protein>
<evidence type="ECO:0000256" key="2">
    <source>
        <dbReference type="ARBA" id="ARBA00023125"/>
    </source>
</evidence>
<dbReference type="InterPro" id="IPR012318">
    <property type="entry name" value="HTH_CRP"/>
</dbReference>
<dbReference type="EMBL" id="JAERRB010000002">
    <property type="protein sequence ID" value="MBL0740962.1"/>
    <property type="molecule type" value="Genomic_DNA"/>
</dbReference>
<organism evidence="6 7">
    <name type="scientific">Chryseolinea lacunae</name>
    <dbReference type="NCBI Taxonomy" id="2801331"/>
    <lineage>
        <taxon>Bacteria</taxon>
        <taxon>Pseudomonadati</taxon>
        <taxon>Bacteroidota</taxon>
        <taxon>Cytophagia</taxon>
        <taxon>Cytophagales</taxon>
        <taxon>Fulvivirgaceae</taxon>
        <taxon>Chryseolinea</taxon>
    </lineage>
</organism>
<keyword evidence="3" id="KW-0804">Transcription</keyword>
<sequence>MPSSLAQIFPQFDTDLIAHLENIGQVMEFEEGAVLMRTGQYFKHSMLVLDGRVKLYREGDDGEDYFLYYLEKGNACALSMICAAKNEASALKAKAVTPVKALVIPIQHMDGLMKDFRQWYYFVLETYRTRFGELLEVIDQVAFHSMDQKLEFYLKRQFDAVGGKSITVTHQEIADDLNSSREVISRLLKKLESQKRIAISRNEITRISL</sequence>
<dbReference type="InterPro" id="IPR036388">
    <property type="entry name" value="WH-like_DNA-bd_sf"/>
</dbReference>
<feature type="domain" description="Cyclic nucleotide-binding" evidence="4">
    <location>
        <begin position="8"/>
        <end position="104"/>
    </location>
</feature>
<feature type="domain" description="HTH crp-type" evidence="5">
    <location>
        <begin position="144"/>
        <end position="209"/>
    </location>
</feature>
<comment type="caution">
    <text evidence="6">The sequence shown here is derived from an EMBL/GenBank/DDBJ whole genome shotgun (WGS) entry which is preliminary data.</text>
</comment>
<dbReference type="Gene3D" id="2.60.120.10">
    <property type="entry name" value="Jelly Rolls"/>
    <property type="match status" value="1"/>
</dbReference>
<keyword evidence="7" id="KW-1185">Reference proteome</keyword>
<dbReference type="Gene3D" id="1.10.10.10">
    <property type="entry name" value="Winged helix-like DNA-binding domain superfamily/Winged helix DNA-binding domain"/>
    <property type="match status" value="1"/>
</dbReference>
<dbReference type="RefSeq" id="WP_202008330.1">
    <property type="nucleotide sequence ID" value="NZ_JAERRB010000002.1"/>
</dbReference>
<dbReference type="Pfam" id="PF00027">
    <property type="entry name" value="cNMP_binding"/>
    <property type="match status" value="1"/>
</dbReference>
<dbReference type="PROSITE" id="PS51063">
    <property type="entry name" value="HTH_CRP_2"/>
    <property type="match status" value="1"/>
</dbReference>
<accession>A0ABS1KQJ4</accession>
<evidence type="ECO:0000313" key="7">
    <source>
        <dbReference type="Proteomes" id="UP000613030"/>
    </source>
</evidence>
<dbReference type="SMART" id="SM00419">
    <property type="entry name" value="HTH_CRP"/>
    <property type="match status" value="1"/>
</dbReference>
<dbReference type="SUPFAM" id="SSF51206">
    <property type="entry name" value="cAMP-binding domain-like"/>
    <property type="match status" value="1"/>
</dbReference>
<dbReference type="InterPro" id="IPR014710">
    <property type="entry name" value="RmlC-like_jellyroll"/>
</dbReference>
<dbReference type="CDD" id="cd00038">
    <property type="entry name" value="CAP_ED"/>
    <property type="match status" value="1"/>
</dbReference>
<evidence type="ECO:0000259" key="5">
    <source>
        <dbReference type="PROSITE" id="PS51063"/>
    </source>
</evidence>
<dbReference type="InterPro" id="IPR036390">
    <property type="entry name" value="WH_DNA-bd_sf"/>
</dbReference>
<dbReference type="Proteomes" id="UP000613030">
    <property type="component" value="Unassembled WGS sequence"/>
</dbReference>
<dbReference type="Pfam" id="PF13545">
    <property type="entry name" value="HTH_Crp_2"/>
    <property type="match status" value="1"/>
</dbReference>
<name>A0ABS1KQJ4_9BACT</name>
<dbReference type="PROSITE" id="PS50042">
    <property type="entry name" value="CNMP_BINDING_3"/>
    <property type="match status" value="1"/>
</dbReference>
<evidence type="ECO:0000256" key="3">
    <source>
        <dbReference type="ARBA" id="ARBA00023163"/>
    </source>
</evidence>
<evidence type="ECO:0000259" key="4">
    <source>
        <dbReference type="PROSITE" id="PS50042"/>
    </source>
</evidence>
<reference evidence="6 7" key="1">
    <citation type="submission" date="2021-01" db="EMBL/GenBank/DDBJ databases">
        <title>Chryseolinea sp. Jin1 Genome sequencing and assembly.</title>
        <authorList>
            <person name="Kim I."/>
        </authorList>
    </citation>
    <scope>NUCLEOTIDE SEQUENCE [LARGE SCALE GENOMIC DNA]</scope>
    <source>
        <strain evidence="6 7">Jin1</strain>
    </source>
</reference>
<dbReference type="InterPro" id="IPR018490">
    <property type="entry name" value="cNMP-bd_dom_sf"/>
</dbReference>
<evidence type="ECO:0000313" key="6">
    <source>
        <dbReference type="EMBL" id="MBL0740962.1"/>
    </source>
</evidence>
<dbReference type="InterPro" id="IPR000595">
    <property type="entry name" value="cNMP-bd_dom"/>
</dbReference>
<gene>
    <name evidence="6" type="ORF">JI741_07005</name>
</gene>
<proteinExistence type="predicted"/>
<keyword evidence="1" id="KW-0805">Transcription regulation</keyword>
<keyword evidence="2" id="KW-0238">DNA-binding</keyword>
<dbReference type="PRINTS" id="PR00034">
    <property type="entry name" value="HTHCRP"/>
</dbReference>
<dbReference type="SUPFAM" id="SSF46785">
    <property type="entry name" value="Winged helix' DNA-binding domain"/>
    <property type="match status" value="1"/>
</dbReference>